<dbReference type="PANTHER" id="PTHR34149">
    <property type="entry name" value="PROTEIN CBG11905-RELATED"/>
    <property type="match status" value="1"/>
</dbReference>
<keyword evidence="3" id="KW-1185">Reference proteome</keyword>
<gene>
    <name evidence="2" type="ORF">niasHT_034744</name>
</gene>
<dbReference type="InterPro" id="IPR022559">
    <property type="entry name" value="SUP-1-like"/>
</dbReference>
<evidence type="ECO:0000313" key="2">
    <source>
        <dbReference type="EMBL" id="KAL3072296.1"/>
    </source>
</evidence>
<evidence type="ECO:0000256" key="1">
    <source>
        <dbReference type="SAM" id="Phobius"/>
    </source>
</evidence>
<keyword evidence="1" id="KW-0812">Transmembrane</keyword>
<dbReference type="EMBL" id="JBICBT010001334">
    <property type="protein sequence ID" value="KAL3072296.1"/>
    <property type="molecule type" value="Genomic_DNA"/>
</dbReference>
<sequence>MLRLCFISNSSSSSSRRCCSSSISAAVVHLLLLLFVLSTVSDAFSSRTTVQQHSLQQDTLLYKRSERQCSAGNFCREEDFFHYYGCSFGICDFHLQPWLYVLIAFIVLCFLLSVLISLINCVCCGD</sequence>
<keyword evidence="1" id="KW-0472">Membrane</keyword>
<evidence type="ECO:0000313" key="3">
    <source>
        <dbReference type="Proteomes" id="UP001620626"/>
    </source>
</evidence>
<dbReference type="AlphaFoldDB" id="A0ABD2I4E6"/>
<dbReference type="PANTHER" id="PTHR34149:SF2">
    <property type="entry name" value="PROTEIN CBG11905"/>
    <property type="match status" value="1"/>
</dbReference>
<keyword evidence="1" id="KW-1133">Transmembrane helix</keyword>
<proteinExistence type="predicted"/>
<organism evidence="2 3">
    <name type="scientific">Heterodera trifolii</name>
    <dbReference type="NCBI Taxonomy" id="157864"/>
    <lineage>
        <taxon>Eukaryota</taxon>
        <taxon>Metazoa</taxon>
        <taxon>Ecdysozoa</taxon>
        <taxon>Nematoda</taxon>
        <taxon>Chromadorea</taxon>
        <taxon>Rhabditida</taxon>
        <taxon>Tylenchina</taxon>
        <taxon>Tylenchomorpha</taxon>
        <taxon>Tylenchoidea</taxon>
        <taxon>Heteroderidae</taxon>
        <taxon>Heteroderinae</taxon>
        <taxon>Heterodera</taxon>
    </lineage>
</organism>
<dbReference type="Proteomes" id="UP001620626">
    <property type="component" value="Unassembled WGS sequence"/>
</dbReference>
<accession>A0ABD2I4E6</accession>
<feature type="transmembrane region" description="Helical" evidence="1">
    <location>
        <begin position="98"/>
        <end position="123"/>
    </location>
</feature>
<protein>
    <submittedName>
        <fullName evidence="2">Uncharacterized protein</fullName>
    </submittedName>
</protein>
<comment type="caution">
    <text evidence="2">The sequence shown here is derived from an EMBL/GenBank/DDBJ whole genome shotgun (WGS) entry which is preliminary data.</text>
</comment>
<name>A0ABD2I4E6_9BILA</name>
<reference evidence="2 3" key="1">
    <citation type="submission" date="2024-10" db="EMBL/GenBank/DDBJ databases">
        <authorList>
            <person name="Kim D."/>
        </authorList>
    </citation>
    <scope>NUCLEOTIDE SEQUENCE [LARGE SCALE GENOMIC DNA]</scope>
    <source>
        <strain evidence="2">BH-2024</strain>
    </source>
</reference>